<accession>A0A2N3LD45</accession>
<comment type="caution">
    <text evidence="1">The sequence shown here is derived from an EMBL/GenBank/DDBJ whole genome shotgun (WGS) entry which is preliminary data.</text>
</comment>
<dbReference type="AlphaFoldDB" id="A0A2N3LD45"/>
<organism evidence="1 2">
    <name type="scientific">Heyndrickxia camelliae</name>
    <dbReference type="NCBI Taxonomy" id="1707093"/>
    <lineage>
        <taxon>Bacteria</taxon>
        <taxon>Bacillati</taxon>
        <taxon>Bacillota</taxon>
        <taxon>Bacilli</taxon>
        <taxon>Bacillales</taxon>
        <taxon>Bacillaceae</taxon>
        <taxon>Heyndrickxia</taxon>
    </lineage>
</organism>
<proteinExistence type="predicted"/>
<dbReference type="EMBL" id="PIQO01000043">
    <property type="protein sequence ID" value="PKR82467.1"/>
    <property type="molecule type" value="Genomic_DNA"/>
</dbReference>
<evidence type="ECO:0000313" key="1">
    <source>
        <dbReference type="EMBL" id="PKR82467.1"/>
    </source>
</evidence>
<evidence type="ECO:0000313" key="2">
    <source>
        <dbReference type="Proteomes" id="UP000233440"/>
    </source>
</evidence>
<reference evidence="1 2" key="1">
    <citation type="submission" date="2017-11" db="EMBL/GenBank/DDBJ databases">
        <title>Bacillus camelliae sp. nov., isolated from pu'er tea.</title>
        <authorList>
            <person name="Niu L."/>
        </authorList>
    </citation>
    <scope>NUCLEOTIDE SEQUENCE [LARGE SCALE GENOMIC DNA]</scope>
    <source>
        <strain evidence="1 2">7578-1</strain>
    </source>
</reference>
<name>A0A2N3LD45_9BACI</name>
<gene>
    <name evidence="1" type="ORF">CWO92_24320</name>
</gene>
<dbReference type="RefSeq" id="WP_101356768.1">
    <property type="nucleotide sequence ID" value="NZ_PIQO01000043.1"/>
</dbReference>
<sequence length="102" mass="11301">MTGQVPVKGHYKYLLQDPKAILATLRSEYKLPGSVRNEGKIIVPSNIGIRPDQAVISVYNKEKNMEVPYVGEVGLLRNPAVVYGEGAFVEAVYDEAYAKNFN</sequence>
<keyword evidence="2" id="KW-1185">Reference proteome</keyword>
<dbReference type="Proteomes" id="UP000233440">
    <property type="component" value="Unassembled WGS sequence"/>
</dbReference>
<protein>
    <submittedName>
        <fullName evidence="1">Uncharacterized protein</fullName>
    </submittedName>
</protein>